<sequence>MDQELVDKIRDYARQNGFRPAKKREVVALSLSQFEHGIDGDSLWSFLRNEHPSISRGTVYSSLKWLTESGIITRKVRDDRVYIFSLQPM</sequence>
<dbReference type="InterPro" id="IPR036388">
    <property type="entry name" value="WH-like_DNA-bd_sf"/>
</dbReference>
<proteinExistence type="predicted"/>
<dbReference type="Proteomes" id="UP000436006">
    <property type="component" value="Unassembled WGS sequence"/>
</dbReference>
<dbReference type="SUPFAM" id="SSF46785">
    <property type="entry name" value="Winged helix' DNA-binding domain"/>
    <property type="match status" value="1"/>
</dbReference>
<comment type="caution">
    <text evidence="1">The sequence shown here is derived from an EMBL/GenBank/DDBJ whole genome shotgun (WGS) entry which is preliminary data.</text>
</comment>
<gene>
    <name evidence="1" type="ORF">GO755_28150</name>
</gene>
<protein>
    <submittedName>
        <fullName evidence="1">Fur family transcriptional regulator</fullName>
    </submittedName>
</protein>
<dbReference type="InterPro" id="IPR036390">
    <property type="entry name" value="WH_DNA-bd_sf"/>
</dbReference>
<accession>A0A7K1SJE8</accession>
<dbReference type="Pfam" id="PF01475">
    <property type="entry name" value="FUR"/>
    <property type="match status" value="1"/>
</dbReference>
<dbReference type="EMBL" id="WPIN01000013">
    <property type="protein sequence ID" value="MVM33941.1"/>
    <property type="molecule type" value="Genomic_DNA"/>
</dbReference>
<dbReference type="GO" id="GO:0003700">
    <property type="term" value="F:DNA-binding transcription factor activity"/>
    <property type="evidence" value="ECO:0007669"/>
    <property type="project" value="InterPro"/>
</dbReference>
<dbReference type="InterPro" id="IPR002481">
    <property type="entry name" value="FUR"/>
</dbReference>
<name>A0A7K1SJE8_9BACT</name>
<dbReference type="AlphaFoldDB" id="A0A7K1SJE8"/>
<evidence type="ECO:0000313" key="1">
    <source>
        <dbReference type="EMBL" id="MVM33941.1"/>
    </source>
</evidence>
<dbReference type="Gene3D" id="1.10.10.10">
    <property type="entry name" value="Winged helix-like DNA-binding domain superfamily/Winged helix DNA-binding domain"/>
    <property type="match status" value="1"/>
</dbReference>
<evidence type="ECO:0000313" key="2">
    <source>
        <dbReference type="Proteomes" id="UP000436006"/>
    </source>
</evidence>
<keyword evidence="2" id="KW-1185">Reference proteome</keyword>
<reference evidence="1 2" key="1">
    <citation type="submission" date="2019-12" db="EMBL/GenBank/DDBJ databases">
        <title>Spirosoma sp. HMF4905 genome sequencing and assembly.</title>
        <authorList>
            <person name="Kang H."/>
            <person name="Cha I."/>
            <person name="Kim H."/>
            <person name="Joh K."/>
        </authorList>
    </citation>
    <scope>NUCLEOTIDE SEQUENCE [LARGE SCALE GENOMIC DNA]</scope>
    <source>
        <strain evidence="1 2">HMF4905</strain>
    </source>
</reference>
<dbReference type="RefSeq" id="WP_157588651.1">
    <property type="nucleotide sequence ID" value="NZ_WPIN01000013.1"/>
</dbReference>
<organism evidence="1 2">
    <name type="scientific">Spirosoma arboris</name>
    <dbReference type="NCBI Taxonomy" id="2682092"/>
    <lineage>
        <taxon>Bacteria</taxon>
        <taxon>Pseudomonadati</taxon>
        <taxon>Bacteroidota</taxon>
        <taxon>Cytophagia</taxon>
        <taxon>Cytophagales</taxon>
        <taxon>Cytophagaceae</taxon>
        <taxon>Spirosoma</taxon>
    </lineage>
</organism>